<keyword evidence="5" id="KW-0812">Transmembrane</keyword>
<comment type="caution">
    <text evidence="19">The sequence shown here is derived from an EMBL/GenBank/DDBJ whole genome shotgun (WGS) entry which is preliminary data.</text>
</comment>
<evidence type="ECO:0000256" key="14">
    <source>
        <dbReference type="ARBA" id="ARBA00023170"/>
    </source>
</evidence>
<evidence type="ECO:0000256" key="5">
    <source>
        <dbReference type="ARBA" id="ARBA00022692"/>
    </source>
</evidence>
<keyword evidence="13" id="KW-1015">Disulfide bond</keyword>
<keyword evidence="14" id="KW-0675">Receptor</keyword>
<keyword evidence="20" id="KW-1185">Reference proteome</keyword>
<organism evidence="19 20">
    <name type="scientific">Gordonia soli NBRC 108243</name>
    <dbReference type="NCBI Taxonomy" id="1223545"/>
    <lineage>
        <taxon>Bacteria</taxon>
        <taxon>Bacillati</taxon>
        <taxon>Actinomycetota</taxon>
        <taxon>Actinomycetes</taxon>
        <taxon>Mycobacteriales</taxon>
        <taxon>Gordoniaceae</taxon>
        <taxon>Gordonia</taxon>
    </lineage>
</organism>
<keyword evidence="10" id="KW-1133">Transmembrane helix</keyword>
<dbReference type="Proteomes" id="UP000011666">
    <property type="component" value="Unassembled WGS sequence"/>
</dbReference>
<proteinExistence type="predicted"/>
<dbReference type="GO" id="GO:0005524">
    <property type="term" value="F:ATP binding"/>
    <property type="evidence" value="ECO:0007669"/>
    <property type="project" value="UniProtKB-KW"/>
</dbReference>
<comment type="subcellular location">
    <subcellularLocation>
        <location evidence="1">Cell membrane</location>
        <topology evidence="1">Single-pass type I membrane protein</topology>
    </subcellularLocation>
</comment>
<dbReference type="RefSeq" id="WP_007622796.1">
    <property type="nucleotide sequence ID" value="NZ_BANX01000026.1"/>
</dbReference>
<keyword evidence="3" id="KW-1003">Cell membrane</keyword>
<evidence type="ECO:0000256" key="9">
    <source>
        <dbReference type="ARBA" id="ARBA00022840"/>
    </source>
</evidence>
<evidence type="ECO:0000256" key="16">
    <source>
        <dbReference type="SAM" id="MobiDB-lite"/>
    </source>
</evidence>
<dbReference type="Pfam" id="PF12810">
    <property type="entry name" value="ALK_LTK_GRD"/>
    <property type="match status" value="1"/>
</dbReference>
<evidence type="ECO:0000256" key="10">
    <source>
        <dbReference type="ARBA" id="ARBA00022989"/>
    </source>
</evidence>
<sequence>MVGAAAGAAIVVAGLTVAPGTASAALPGECVQPDPTGVVTCTYTAAGQHTLTLPAGVESVQVTAIGGHGGAITNAQTGGRGAVVTGTVAVPANSHTLVAMVASNGASTKPDAVGDGGEGGEGGGGHGGTTPRSGASPGAGGGGASDIRTSTNDLASRVLIAAGGGGAANYGVGGNAGEPAGKGYLSVAAQAGTSTAGGAGGTFLDFAIYSGAAGSLGLGGAGGPVEPDPFNQYGGGGGGGGGLYGGGGGAIGSGGAGGSSLAPDGGAVALTDQAPSITITYQPPATPNPPNPPCSGSLCLPSGVFGSS</sequence>
<evidence type="ECO:0000256" key="13">
    <source>
        <dbReference type="ARBA" id="ARBA00023157"/>
    </source>
</evidence>
<evidence type="ECO:0000313" key="20">
    <source>
        <dbReference type="Proteomes" id="UP000011666"/>
    </source>
</evidence>
<name>M0QMQ6_9ACTN</name>
<keyword evidence="9" id="KW-0067">ATP-binding</keyword>
<evidence type="ECO:0000256" key="6">
    <source>
        <dbReference type="ARBA" id="ARBA00022729"/>
    </source>
</evidence>
<keyword evidence="4" id="KW-0808">Transferase</keyword>
<evidence type="ECO:0000256" key="11">
    <source>
        <dbReference type="ARBA" id="ARBA00023136"/>
    </source>
</evidence>
<feature type="signal peptide" evidence="17">
    <location>
        <begin position="1"/>
        <end position="24"/>
    </location>
</feature>
<evidence type="ECO:0000259" key="18">
    <source>
        <dbReference type="Pfam" id="PF12810"/>
    </source>
</evidence>
<feature type="compositionally biased region" description="Low complexity" evidence="16">
    <location>
        <begin position="294"/>
        <end position="308"/>
    </location>
</feature>
<feature type="compositionally biased region" description="Pro residues" evidence="16">
    <location>
        <begin position="284"/>
        <end position="293"/>
    </location>
</feature>
<protein>
    <recommendedName>
        <fullName evidence="2">receptor protein-tyrosine kinase</fullName>
        <ecNumber evidence="2">2.7.10.1</ecNumber>
    </recommendedName>
</protein>
<dbReference type="EC" id="2.7.10.1" evidence="2"/>
<feature type="domain" description="ALK/LTK-like glycine-rich" evidence="18">
    <location>
        <begin position="61"/>
        <end position="261"/>
    </location>
</feature>
<evidence type="ECO:0000313" key="19">
    <source>
        <dbReference type="EMBL" id="GAC69576.1"/>
    </source>
</evidence>
<feature type="chain" id="PRO_5004003976" description="receptor protein-tyrosine kinase" evidence="17">
    <location>
        <begin position="25"/>
        <end position="308"/>
    </location>
</feature>
<evidence type="ECO:0000256" key="17">
    <source>
        <dbReference type="SAM" id="SignalP"/>
    </source>
</evidence>
<evidence type="ECO:0000256" key="8">
    <source>
        <dbReference type="ARBA" id="ARBA00022777"/>
    </source>
</evidence>
<dbReference type="InterPro" id="IPR055163">
    <property type="entry name" value="ALK/LTK-like_GRD"/>
</dbReference>
<evidence type="ECO:0000256" key="12">
    <source>
        <dbReference type="ARBA" id="ARBA00023137"/>
    </source>
</evidence>
<dbReference type="GO" id="GO:0005886">
    <property type="term" value="C:plasma membrane"/>
    <property type="evidence" value="ECO:0007669"/>
    <property type="project" value="UniProtKB-SubCell"/>
</dbReference>
<feature type="compositionally biased region" description="Gly residues" evidence="16">
    <location>
        <begin position="114"/>
        <end position="128"/>
    </location>
</feature>
<reference evidence="19 20" key="1">
    <citation type="submission" date="2013-01" db="EMBL/GenBank/DDBJ databases">
        <title>Whole genome shotgun sequence of Gordonia soli NBRC 108243.</title>
        <authorList>
            <person name="Isaki-Nakamura S."/>
            <person name="Hosoyama A."/>
            <person name="Tsuchikane K."/>
            <person name="Ando Y."/>
            <person name="Baba S."/>
            <person name="Ohji S."/>
            <person name="Hamada M."/>
            <person name="Tamura T."/>
            <person name="Yamazoe A."/>
            <person name="Yamazaki S."/>
            <person name="Fujita N."/>
        </authorList>
    </citation>
    <scope>NUCLEOTIDE SEQUENCE [LARGE SCALE GENOMIC DNA]</scope>
    <source>
        <strain evidence="19 20">NBRC 108243</strain>
    </source>
</reference>
<feature type="region of interest" description="Disordered" evidence="16">
    <location>
        <begin position="278"/>
        <end position="308"/>
    </location>
</feature>
<keyword evidence="15" id="KW-0325">Glycoprotein</keyword>
<dbReference type="eggNOG" id="ENOG50330CA">
    <property type="taxonomic scope" value="Bacteria"/>
</dbReference>
<evidence type="ECO:0000256" key="4">
    <source>
        <dbReference type="ARBA" id="ARBA00022679"/>
    </source>
</evidence>
<keyword evidence="7" id="KW-0547">Nucleotide-binding</keyword>
<accession>M0QMQ6</accession>
<keyword evidence="12" id="KW-0829">Tyrosine-protein kinase</keyword>
<keyword evidence="8" id="KW-0418">Kinase</keyword>
<evidence type="ECO:0000256" key="15">
    <source>
        <dbReference type="ARBA" id="ARBA00023180"/>
    </source>
</evidence>
<gene>
    <name evidence="19" type="ORF">GS4_26_00230</name>
</gene>
<keyword evidence="6 17" id="KW-0732">Signal</keyword>
<keyword evidence="11" id="KW-0472">Membrane</keyword>
<evidence type="ECO:0000256" key="2">
    <source>
        <dbReference type="ARBA" id="ARBA00011902"/>
    </source>
</evidence>
<feature type="region of interest" description="Disordered" evidence="16">
    <location>
        <begin position="106"/>
        <end position="148"/>
    </location>
</feature>
<evidence type="ECO:0000256" key="3">
    <source>
        <dbReference type="ARBA" id="ARBA00022475"/>
    </source>
</evidence>
<dbReference type="AlphaFoldDB" id="M0QMQ6"/>
<evidence type="ECO:0000256" key="7">
    <source>
        <dbReference type="ARBA" id="ARBA00022741"/>
    </source>
</evidence>
<dbReference type="STRING" id="1223545.GS4_26_00230"/>
<dbReference type="EMBL" id="BANX01000026">
    <property type="protein sequence ID" value="GAC69576.1"/>
    <property type="molecule type" value="Genomic_DNA"/>
</dbReference>
<dbReference type="GO" id="GO:0004714">
    <property type="term" value="F:transmembrane receptor protein tyrosine kinase activity"/>
    <property type="evidence" value="ECO:0007669"/>
    <property type="project" value="UniProtKB-EC"/>
</dbReference>
<evidence type="ECO:0000256" key="1">
    <source>
        <dbReference type="ARBA" id="ARBA00004251"/>
    </source>
</evidence>